<dbReference type="PANTHER" id="PTHR42912">
    <property type="entry name" value="METHYLTRANSFERASE"/>
    <property type="match status" value="1"/>
</dbReference>
<dbReference type="SUPFAM" id="SSF53335">
    <property type="entry name" value="S-adenosyl-L-methionine-dependent methyltransferases"/>
    <property type="match status" value="1"/>
</dbReference>
<dbReference type="InterPro" id="IPR029063">
    <property type="entry name" value="SAM-dependent_MTases_sf"/>
</dbReference>
<keyword evidence="2" id="KW-0489">Methyltransferase</keyword>
<reference evidence="2 3" key="1">
    <citation type="journal article" date="2020" name="Arch. Microbiol.">
        <title>The genome sequence of the giant phototrophic gammaproteobacterium Thiospirillum jenense gives insight into its physiological properties and phylogenetic relationships.</title>
        <authorList>
            <person name="Imhoff J.F."/>
            <person name="Meyer T.E."/>
            <person name="Kyndt J.A."/>
        </authorList>
    </citation>
    <scope>NUCLEOTIDE SEQUENCE [LARGE SCALE GENOMIC DNA]</scope>
    <source>
        <strain evidence="2 3">DSM 216</strain>
    </source>
</reference>
<gene>
    <name evidence="2" type="ORF">HUK38_03730</name>
</gene>
<sequence length="295" mass="33036">MTTPDFQPAAASVAEQCHQLGRQFDDAAWLELLIASIQAPVQQGVQMPYFPDDALQIGMVGTAGEQPLREAARFWQQIKHYYQQHGARALADSTVLDFGSGWGRYMRLLLKDVPPERLVGVDVDADFVKLSQALLPGAQFQVVPPLPPCDLPAQSFDLIYAYSVFSHLSEAAHLAWVEEFARLLQPGGMVIVTTQRRGFLDFCESLRHQQDLDSLWHLYLSQSFLDVELAKQQYDNGEFLYSATGGGGPREASFYGEAVVAPGYVQRHWRAWYDIITFIDDEAICPQAIIVAKKK</sequence>
<keyword evidence="2" id="KW-0808">Transferase</keyword>
<evidence type="ECO:0000259" key="1">
    <source>
        <dbReference type="Pfam" id="PF08242"/>
    </source>
</evidence>
<evidence type="ECO:0000313" key="2">
    <source>
        <dbReference type="EMBL" id="MBB1125340.1"/>
    </source>
</evidence>
<dbReference type="Pfam" id="PF08242">
    <property type="entry name" value="Methyltransf_12"/>
    <property type="match status" value="1"/>
</dbReference>
<name>A0A839HAQ1_9GAMM</name>
<dbReference type="Proteomes" id="UP000548632">
    <property type="component" value="Unassembled WGS sequence"/>
</dbReference>
<protein>
    <submittedName>
        <fullName evidence="2">Class I SAM-dependent methyltransferase</fullName>
    </submittedName>
</protein>
<dbReference type="CDD" id="cd02440">
    <property type="entry name" value="AdoMet_MTases"/>
    <property type="match status" value="1"/>
</dbReference>
<evidence type="ECO:0000313" key="3">
    <source>
        <dbReference type="Proteomes" id="UP000548632"/>
    </source>
</evidence>
<dbReference type="GO" id="GO:0008168">
    <property type="term" value="F:methyltransferase activity"/>
    <property type="evidence" value="ECO:0007669"/>
    <property type="project" value="UniProtKB-KW"/>
</dbReference>
<proteinExistence type="predicted"/>
<comment type="caution">
    <text evidence="2">The sequence shown here is derived from an EMBL/GenBank/DDBJ whole genome shotgun (WGS) entry which is preliminary data.</text>
</comment>
<dbReference type="AlphaFoldDB" id="A0A839HAQ1"/>
<dbReference type="EMBL" id="JABVCQ010000006">
    <property type="protein sequence ID" value="MBB1125340.1"/>
    <property type="molecule type" value="Genomic_DNA"/>
</dbReference>
<keyword evidence="3" id="KW-1185">Reference proteome</keyword>
<dbReference type="Gene3D" id="3.40.50.150">
    <property type="entry name" value="Vaccinia Virus protein VP39"/>
    <property type="match status" value="1"/>
</dbReference>
<dbReference type="PANTHER" id="PTHR42912:SF98">
    <property type="entry name" value="UNCHARACTERISED METHYLTRANSFERASE RV1498C"/>
    <property type="match status" value="1"/>
</dbReference>
<dbReference type="InterPro" id="IPR013217">
    <property type="entry name" value="Methyltransf_12"/>
</dbReference>
<dbReference type="InterPro" id="IPR050508">
    <property type="entry name" value="Methyltransf_Superfamily"/>
</dbReference>
<dbReference type="RefSeq" id="WP_182582604.1">
    <property type="nucleotide sequence ID" value="NZ_JABVCQ010000006.1"/>
</dbReference>
<feature type="domain" description="Methyltransferase type 12" evidence="1">
    <location>
        <begin position="96"/>
        <end position="190"/>
    </location>
</feature>
<dbReference type="GO" id="GO:0032259">
    <property type="term" value="P:methylation"/>
    <property type="evidence" value="ECO:0007669"/>
    <property type="project" value="UniProtKB-KW"/>
</dbReference>
<accession>A0A839HAQ1</accession>
<organism evidence="2 3">
    <name type="scientific">Thiospirillum jenense</name>
    <dbReference type="NCBI Taxonomy" id="1653858"/>
    <lineage>
        <taxon>Bacteria</taxon>
        <taxon>Pseudomonadati</taxon>
        <taxon>Pseudomonadota</taxon>
        <taxon>Gammaproteobacteria</taxon>
        <taxon>Chromatiales</taxon>
        <taxon>Chromatiaceae</taxon>
        <taxon>Thiospirillum</taxon>
    </lineage>
</organism>